<evidence type="ECO:0000313" key="2">
    <source>
        <dbReference type="Proteomes" id="UP000425916"/>
    </source>
</evidence>
<dbReference type="Proteomes" id="UP000425916">
    <property type="component" value="Chromosome"/>
</dbReference>
<dbReference type="AlphaFoldDB" id="A0A6I5ZRY0"/>
<organism evidence="1 2">
    <name type="scientific">Neomoorella glycerini</name>
    <dbReference type="NCBI Taxonomy" id="55779"/>
    <lineage>
        <taxon>Bacteria</taxon>
        <taxon>Bacillati</taxon>
        <taxon>Bacillota</taxon>
        <taxon>Clostridia</taxon>
        <taxon>Neomoorellales</taxon>
        <taxon>Neomoorellaceae</taxon>
        <taxon>Neomoorella</taxon>
    </lineage>
</organism>
<name>A0A6I5ZRY0_9FIRM</name>
<keyword evidence="2" id="KW-1185">Reference proteome</keyword>
<dbReference type="EMBL" id="CP046244">
    <property type="protein sequence ID" value="QGP92355.1"/>
    <property type="molecule type" value="Genomic_DNA"/>
</dbReference>
<protein>
    <submittedName>
        <fullName evidence="1">CRISPR-associated protein</fullName>
    </submittedName>
</protein>
<reference evidence="1 2" key="1">
    <citation type="submission" date="2019-11" db="EMBL/GenBank/DDBJ databases">
        <title>Genome sequence of Moorella glycerini DSM11254.</title>
        <authorList>
            <person name="Poehlein A."/>
            <person name="Boeer T."/>
            <person name="Daniel R."/>
        </authorList>
    </citation>
    <scope>NUCLEOTIDE SEQUENCE [LARGE SCALE GENOMIC DNA]</scope>
    <source>
        <strain evidence="1 2">DSM 11254</strain>
    </source>
</reference>
<gene>
    <name evidence="1" type="ORF">MGLY_17300</name>
</gene>
<proteinExistence type="predicted"/>
<dbReference type="Pfam" id="PF09484">
    <property type="entry name" value="Cas_TM1802"/>
    <property type="match status" value="1"/>
</dbReference>
<accession>A0A6I5ZRY0</accession>
<evidence type="ECO:0000313" key="1">
    <source>
        <dbReference type="EMBL" id="QGP92355.1"/>
    </source>
</evidence>
<sequence>MFIERLVAQGRPFLNCDLKPSETLRLISDVAGESRCLENIIIIEAEKEDDFKAVLLPLQTWGDYIEEGDSNKRKKKITFIPDIERGLGLPFIKPGTGNPTAPQGKYGVPVYLIFPKQVSEFITNESKVKAFWRGRLERTLALPWQLSDTDVFILGNLLKVAAGQVEARIKEKQSQGYGLVSLVFPNTSGPYRYSDKRPVKGDPDHILVGESVLKPGKFIVAHLPTVAELFWFSKIEEGAEEGKRTKCSFCGKNGEAVSVYSKAWSWLAYTWDCPLSEELKTKKREINLAQAIGALCPDCYRALIVGAGIFNELAGSLAPQLTKEIFLPVASAGGREEKAKSKVRLPDIRGVALVLPLLEEDEEAPEYFTEALTTLRQKNVRQGKKDRFLKAITGFEAVLPDEFNSDNYRLTLVYFTEANADVHLRAVIEDVLPSTVSKLLDFIPQVIGEAVQIWRYLKGGEIQGPQNSNYGSLFYLLNRAYGGCYLWHTLEAILHKKPIAWDTFVAGAASRMNGWGRVQDENRGDKKNYYNLENEVIFYWTFRYFYSLYNSVLLKGGKVMASWREMIDKISTTKIEELSINDVEELGFAAGYLLGQFKSWYWRATGGQNGGKDFIKHRIMSFGSTLTPDVIWRRGLSRVQEYALKLNIPLSDDFRHRVGVVESEYRRKKEEVNAKKDEFIGAFWSGYVLANTVKKNKLAPRYFVWVKPIIEKEVNYF</sequence>
<dbReference type="RefSeq" id="WP_170290987.1">
    <property type="nucleotide sequence ID" value="NZ_CP046244.1"/>
</dbReference>
<dbReference type="InterPro" id="IPR013389">
    <property type="entry name" value="CRISPR-assoc_prot_Cas8b"/>
</dbReference>